<evidence type="ECO:0000256" key="4">
    <source>
        <dbReference type="ARBA" id="ARBA00022827"/>
    </source>
</evidence>
<evidence type="ECO:0000256" key="5">
    <source>
        <dbReference type="RuleBase" id="RU362125"/>
    </source>
</evidence>
<evidence type="ECO:0000313" key="9">
    <source>
        <dbReference type="EMBL" id="XFO73687.1"/>
    </source>
</evidence>
<evidence type="ECO:0000256" key="1">
    <source>
        <dbReference type="ARBA" id="ARBA00001974"/>
    </source>
</evidence>
<reference evidence="9" key="1">
    <citation type="submission" date="2024-05" db="EMBL/GenBank/DDBJ databases">
        <title>Isolation and characterization of Sporomusa carbonis sp. nov., a carboxydotrophic hydrogenogen in the genus of Sporomusa isolated from a charcoal burning pile.</title>
        <authorList>
            <person name="Boeer T."/>
            <person name="Rosenbaum F."/>
            <person name="Eysell L."/>
            <person name="Mueller V."/>
            <person name="Daniel R."/>
            <person name="Poehlein A."/>
        </authorList>
    </citation>
    <scope>NUCLEOTIDE SEQUENCE [LARGE SCALE GENOMIC DNA]</scope>
    <source>
        <strain evidence="9">DSM 3132</strain>
    </source>
</reference>
<dbReference type="PIRSF" id="PIRSF016578">
    <property type="entry name" value="HsaA"/>
    <property type="match status" value="1"/>
</dbReference>
<evidence type="ECO:0000313" key="10">
    <source>
        <dbReference type="Proteomes" id="UP000216052"/>
    </source>
</evidence>
<dbReference type="GO" id="GO:0016937">
    <property type="term" value="F:short-chain fatty acyl-CoA dehydrogenase activity"/>
    <property type="evidence" value="ECO:0007669"/>
    <property type="project" value="UniProtKB-EC"/>
</dbReference>
<dbReference type="InterPro" id="IPR006089">
    <property type="entry name" value="Acyl-CoA_DH_CS"/>
</dbReference>
<gene>
    <name evidence="9" type="primary">bcd_2</name>
    <name evidence="9" type="ORF">SPACI_037940</name>
</gene>
<evidence type="ECO:0000259" key="7">
    <source>
        <dbReference type="Pfam" id="PF02770"/>
    </source>
</evidence>
<dbReference type="Gene3D" id="1.20.140.10">
    <property type="entry name" value="Butyryl-CoA Dehydrogenase, subunit A, domain 3"/>
    <property type="match status" value="1"/>
</dbReference>
<dbReference type="SUPFAM" id="SSF47203">
    <property type="entry name" value="Acyl-CoA dehydrogenase C-terminal domain-like"/>
    <property type="match status" value="1"/>
</dbReference>
<dbReference type="InterPro" id="IPR037069">
    <property type="entry name" value="AcylCoA_DH/ox_N_sf"/>
</dbReference>
<accession>A0ABZ3J5M5</accession>
<feature type="domain" description="Acyl-CoA dehydrogenase/oxidase N-terminal" evidence="8">
    <location>
        <begin position="6"/>
        <end position="114"/>
    </location>
</feature>
<feature type="domain" description="Acyl-CoA dehydrogenase/oxidase C-terminal" evidence="6">
    <location>
        <begin position="228"/>
        <end position="372"/>
    </location>
</feature>
<organism evidence="9 10">
    <name type="scientific">Sporomusa acidovorans (strain ATCC 49682 / DSM 3132 / Mol)</name>
    <dbReference type="NCBI Taxonomy" id="1123286"/>
    <lineage>
        <taxon>Bacteria</taxon>
        <taxon>Bacillati</taxon>
        <taxon>Bacillota</taxon>
        <taxon>Negativicutes</taxon>
        <taxon>Selenomonadales</taxon>
        <taxon>Sporomusaceae</taxon>
        <taxon>Sporomusa</taxon>
    </lineage>
</organism>
<comment type="similarity">
    <text evidence="2 5">Belongs to the acyl-CoA dehydrogenase family.</text>
</comment>
<sequence length="378" mass="40129">MGFELTEEQRLIQSMAREFAINEVAPLAERIDRDGEFPTVARNRLAELELTGIPTPAEYGGGGADYVSYALVIEEIAKVCASTAVVLAVHTLAQAPILKFGTPEQKAKFLPMLAGYKALGGFALTEAGAGSDAGALATTAVLEGDHYVINGTKTFITNGDGAGVMIVMAKTGPGEGTKGISAFIVEKNESPYTVGKHEDKMGVRGSHTTELIFKNCKVPKENLLGKIGQGFKVAMATLDGGRIGIAAQAVGIAQACLDESVRYSKERKQFGRPIAANQAIQWMIADMAKDVLAARLLVHNAAALCDSGQPFSLEAAAAKLFAAETAMKHSIKAVQINGGYGYIRGAKVERLMRDAKITEIYEGTSEVQRMVISGMTLR</sequence>
<proteinExistence type="inferred from homology"/>
<keyword evidence="3 5" id="KW-0285">Flavoprotein</keyword>
<keyword evidence="5 9" id="KW-0560">Oxidoreductase</keyword>
<dbReference type="PANTHER" id="PTHR43884">
    <property type="entry name" value="ACYL-COA DEHYDROGENASE"/>
    <property type="match status" value="1"/>
</dbReference>
<dbReference type="InterPro" id="IPR036250">
    <property type="entry name" value="AcylCo_DH-like_C"/>
</dbReference>
<dbReference type="InterPro" id="IPR006091">
    <property type="entry name" value="Acyl-CoA_Oxase/DH_mid-dom"/>
</dbReference>
<evidence type="ECO:0000259" key="8">
    <source>
        <dbReference type="Pfam" id="PF02771"/>
    </source>
</evidence>
<dbReference type="Pfam" id="PF00441">
    <property type="entry name" value="Acyl-CoA_dh_1"/>
    <property type="match status" value="1"/>
</dbReference>
<dbReference type="InterPro" id="IPR013786">
    <property type="entry name" value="AcylCoA_DH/ox_N"/>
</dbReference>
<feature type="domain" description="Acyl-CoA oxidase/dehydrogenase middle" evidence="7">
    <location>
        <begin position="121"/>
        <end position="216"/>
    </location>
</feature>
<comment type="cofactor">
    <cofactor evidence="1 5">
        <name>FAD</name>
        <dbReference type="ChEBI" id="CHEBI:57692"/>
    </cofactor>
</comment>
<dbReference type="Pfam" id="PF02770">
    <property type="entry name" value="Acyl-CoA_dh_M"/>
    <property type="match status" value="1"/>
</dbReference>
<name>A0ABZ3J5M5_SPOA4</name>
<dbReference type="EC" id="1.3.8.1" evidence="9"/>
<dbReference type="EMBL" id="CP155571">
    <property type="protein sequence ID" value="XFO73687.1"/>
    <property type="molecule type" value="Genomic_DNA"/>
</dbReference>
<evidence type="ECO:0000256" key="3">
    <source>
        <dbReference type="ARBA" id="ARBA00022630"/>
    </source>
</evidence>
<dbReference type="Gene3D" id="2.40.110.10">
    <property type="entry name" value="Butyryl-CoA Dehydrogenase, subunit A, domain 2"/>
    <property type="match status" value="1"/>
</dbReference>
<dbReference type="SUPFAM" id="SSF56645">
    <property type="entry name" value="Acyl-CoA dehydrogenase NM domain-like"/>
    <property type="match status" value="1"/>
</dbReference>
<evidence type="ECO:0000259" key="6">
    <source>
        <dbReference type="Pfam" id="PF00441"/>
    </source>
</evidence>
<evidence type="ECO:0000256" key="2">
    <source>
        <dbReference type="ARBA" id="ARBA00009347"/>
    </source>
</evidence>
<dbReference type="InterPro" id="IPR046373">
    <property type="entry name" value="Acyl-CoA_Oxase/DH_mid-dom_sf"/>
</dbReference>
<dbReference type="Gene3D" id="1.10.540.10">
    <property type="entry name" value="Acyl-CoA dehydrogenase/oxidase, N-terminal domain"/>
    <property type="match status" value="1"/>
</dbReference>
<dbReference type="InterPro" id="IPR009075">
    <property type="entry name" value="AcylCo_DH/oxidase_C"/>
</dbReference>
<dbReference type="Pfam" id="PF02771">
    <property type="entry name" value="Acyl-CoA_dh_N"/>
    <property type="match status" value="1"/>
</dbReference>
<keyword evidence="4 5" id="KW-0274">FAD</keyword>
<dbReference type="PANTHER" id="PTHR43884:SF12">
    <property type="entry name" value="ISOVALERYL-COA DEHYDROGENASE, MITOCHONDRIAL-RELATED"/>
    <property type="match status" value="1"/>
</dbReference>
<dbReference type="PROSITE" id="PS00072">
    <property type="entry name" value="ACYL_COA_DH_1"/>
    <property type="match status" value="1"/>
</dbReference>
<dbReference type="Proteomes" id="UP000216052">
    <property type="component" value="Chromosome"/>
</dbReference>
<dbReference type="RefSeq" id="WP_093795673.1">
    <property type="nucleotide sequence ID" value="NZ_CP155571.1"/>
</dbReference>
<keyword evidence="10" id="KW-1185">Reference proteome</keyword>
<protein>
    <submittedName>
        <fullName evidence="9">Acyl-CoA dehydrogenase, short-chain specific</fullName>
        <ecNumber evidence="9">1.3.8.1</ecNumber>
    </submittedName>
</protein>
<dbReference type="InterPro" id="IPR009100">
    <property type="entry name" value="AcylCoA_DH/oxidase_NM_dom_sf"/>
</dbReference>